<evidence type="ECO:0000256" key="8">
    <source>
        <dbReference type="ARBA" id="ARBA00023012"/>
    </source>
</evidence>
<dbReference type="InterPro" id="IPR011712">
    <property type="entry name" value="Sig_transdc_His_kin_sub3_dim/P"/>
</dbReference>
<dbReference type="GO" id="GO:0016301">
    <property type="term" value="F:kinase activity"/>
    <property type="evidence" value="ECO:0007669"/>
    <property type="project" value="UniProtKB-KW"/>
</dbReference>
<feature type="domain" description="Histidine kinase/HSP90-like ATPase" evidence="10">
    <location>
        <begin position="331"/>
        <end position="422"/>
    </location>
</feature>
<dbReference type="InterPro" id="IPR036890">
    <property type="entry name" value="HATPase_C_sf"/>
</dbReference>
<feature type="transmembrane region" description="Helical" evidence="9">
    <location>
        <begin position="63"/>
        <end position="83"/>
    </location>
</feature>
<keyword evidence="9" id="KW-0472">Membrane</keyword>
<evidence type="ECO:0000256" key="3">
    <source>
        <dbReference type="ARBA" id="ARBA00022553"/>
    </source>
</evidence>
<feature type="domain" description="Signal transduction histidine kinase subgroup 3 dimerisation and phosphoacceptor" evidence="11">
    <location>
        <begin position="221"/>
        <end position="285"/>
    </location>
</feature>
<feature type="transmembrane region" description="Helical" evidence="9">
    <location>
        <begin position="28"/>
        <end position="51"/>
    </location>
</feature>
<sequence length="425" mass="45163">MVKPPREPGVDFGAPATQTFFRTRRASAILVAIVSVSTTVQVLATPITAMIAGPVDWPFDVSISVLCVILALACVAQASAVLLSERWPRTAVFATVAVYLVLLGAFDIPNWLIGMYLVVALAQFLLARRVSAGSAVVCLLGVVVAGMGGLFTWAVFYSGDVSTALSFMANEFFRFSAPALGATALGIWWGAQVRQVTLAREQAELARQEHDARVNDARERERARIAQELHDVAGQHLAGLVTLADAAISLAPARPDEAIRLVGEVRNEGRFAAASLAGALSDLHTEAATPTETTRDLRRAGELVQFWSRRGMPVSFELSGGVSDLPAVVSTTAYRALQEALTNAAKHAPGAPVSVSVTAAEDELIVRIVNRAPNSDSTPVPGLDLGWGLRGMRERVELLRGTLFAGPTPTGGWEVRITIPIDPVA</sequence>
<organism evidence="12 13">
    <name type="scientific">Microbacterium paludicola</name>
    <dbReference type="NCBI Taxonomy" id="300019"/>
    <lineage>
        <taxon>Bacteria</taxon>
        <taxon>Bacillati</taxon>
        <taxon>Actinomycetota</taxon>
        <taxon>Actinomycetes</taxon>
        <taxon>Micrococcales</taxon>
        <taxon>Microbacteriaceae</taxon>
        <taxon>Microbacterium</taxon>
    </lineage>
</organism>
<dbReference type="SUPFAM" id="SSF55874">
    <property type="entry name" value="ATPase domain of HSP90 chaperone/DNA topoisomerase II/histidine kinase"/>
    <property type="match status" value="1"/>
</dbReference>
<accession>A0ABU1I4F8</accession>
<proteinExistence type="predicted"/>
<evidence type="ECO:0000256" key="5">
    <source>
        <dbReference type="ARBA" id="ARBA00022741"/>
    </source>
</evidence>
<dbReference type="InterPro" id="IPR050482">
    <property type="entry name" value="Sensor_HK_TwoCompSys"/>
</dbReference>
<keyword evidence="8" id="KW-0902">Two-component regulatory system</keyword>
<evidence type="ECO:0000256" key="7">
    <source>
        <dbReference type="ARBA" id="ARBA00022840"/>
    </source>
</evidence>
<keyword evidence="9" id="KW-1133">Transmembrane helix</keyword>
<dbReference type="Pfam" id="PF02518">
    <property type="entry name" value="HATPase_c"/>
    <property type="match status" value="1"/>
</dbReference>
<evidence type="ECO:0000256" key="9">
    <source>
        <dbReference type="SAM" id="Phobius"/>
    </source>
</evidence>
<evidence type="ECO:0000256" key="4">
    <source>
        <dbReference type="ARBA" id="ARBA00022679"/>
    </source>
</evidence>
<keyword evidence="6 12" id="KW-0418">Kinase</keyword>
<feature type="transmembrane region" description="Helical" evidence="9">
    <location>
        <begin position="90"/>
        <end position="106"/>
    </location>
</feature>
<dbReference type="EC" id="2.7.13.3" evidence="2"/>
<reference evidence="12 13" key="1">
    <citation type="submission" date="2023-08" db="EMBL/GenBank/DDBJ databases">
        <title>Functional and genomic diversity of the sorghum phyllosphere microbiome.</title>
        <authorList>
            <person name="Shade A."/>
        </authorList>
    </citation>
    <scope>NUCLEOTIDE SEQUENCE [LARGE SCALE GENOMIC DNA]</scope>
    <source>
        <strain evidence="12 13">SORGH_AS_0919</strain>
    </source>
</reference>
<keyword evidence="13" id="KW-1185">Reference proteome</keyword>
<evidence type="ECO:0000256" key="2">
    <source>
        <dbReference type="ARBA" id="ARBA00012438"/>
    </source>
</evidence>
<keyword evidence="9" id="KW-0812">Transmembrane</keyword>
<keyword evidence="3" id="KW-0597">Phosphoprotein</keyword>
<evidence type="ECO:0000259" key="10">
    <source>
        <dbReference type="Pfam" id="PF02518"/>
    </source>
</evidence>
<evidence type="ECO:0000256" key="6">
    <source>
        <dbReference type="ARBA" id="ARBA00022777"/>
    </source>
</evidence>
<keyword evidence="4" id="KW-0808">Transferase</keyword>
<dbReference type="Proteomes" id="UP001260188">
    <property type="component" value="Unassembled WGS sequence"/>
</dbReference>
<evidence type="ECO:0000259" key="11">
    <source>
        <dbReference type="Pfam" id="PF07730"/>
    </source>
</evidence>
<keyword evidence="5" id="KW-0547">Nucleotide-binding</keyword>
<comment type="catalytic activity">
    <reaction evidence="1">
        <text>ATP + protein L-histidine = ADP + protein N-phospho-L-histidine.</text>
        <dbReference type="EC" id="2.7.13.3"/>
    </reaction>
</comment>
<evidence type="ECO:0000256" key="1">
    <source>
        <dbReference type="ARBA" id="ARBA00000085"/>
    </source>
</evidence>
<dbReference type="InterPro" id="IPR003594">
    <property type="entry name" value="HATPase_dom"/>
</dbReference>
<evidence type="ECO:0000313" key="13">
    <source>
        <dbReference type="Proteomes" id="UP001260188"/>
    </source>
</evidence>
<dbReference type="EMBL" id="JAVIZA010000001">
    <property type="protein sequence ID" value="MDR6168778.1"/>
    <property type="molecule type" value="Genomic_DNA"/>
</dbReference>
<dbReference type="PANTHER" id="PTHR24421">
    <property type="entry name" value="NITRATE/NITRITE SENSOR PROTEIN NARX-RELATED"/>
    <property type="match status" value="1"/>
</dbReference>
<dbReference type="Pfam" id="PF07730">
    <property type="entry name" value="HisKA_3"/>
    <property type="match status" value="1"/>
</dbReference>
<gene>
    <name evidence="12" type="ORF">QE367_002982</name>
</gene>
<dbReference type="Gene3D" id="3.30.565.10">
    <property type="entry name" value="Histidine kinase-like ATPase, C-terminal domain"/>
    <property type="match status" value="1"/>
</dbReference>
<feature type="transmembrane region" description="Helical" evidence="9">
    <location>
        <begin position="135"/>
        <end position="157"/>
    </location>
</feature>
<feature type="transmembrane region" description="Helical" evidence="9">
    <location>
        <begin position="172"/>
        <end position="191"/>
    </location>
</feature>
<name>A0ABU1I4F8_9MICO</name>
<keyword evidence="7" id="KW-0067">ATP-binding</keyword>
<evidence type="ECO:0000313" key="12">
    <source>
        <dbReference type="EMBL" id="MDR6168778.1"/>
    </source>
</evidence>
<feature type="transmembrane region" description="Helical" evidence="9">
    <location>
        <begin position="112"/>
        <end position="128"/>
    </location>
</feature>
<dbReference type="CDD" id="cd16917">
    <property type="entry name" value="HATPase_UhpB-NarQ-NarX-like"/>
    <property type="match status" value="1"/>
</dbReference>
<dbReference type="Gene3D" id="1.20.5.1930">
    <property type="match status" value="1"/>
</dbReference>
<dbReference type="PANTHER" id="PTHR24421:SF10">
    <property type="entry name" value="NITRATE_NITRITE SENSOR PROTEIN NARQ"/>
    <property type="match status" value="1"/>
</dbReference>
<protein>
    <recommendedName>
        <fullName evidence="2">histidine kinase</fullName>
        <ecNumber evidence="2">2.7.13.3</ecNumber>
    </recommendedName>
</protein>
<comment type="caution">
    <text evidence="12">The sequence shown here is derived from an EMBL/GenBank/DDBJ whole genome shotgun (WGS) entry which is preliminary data.</text>
</comment>